<accession>A0A3A3Z889</accession>
<evidence type="ECO:0000256" key="1">
    <source>
        <dbReference type="SAM" id="SignalP"/>
    </source>
</evidence>
<dbReference type="AlphaFoldDB" id="A0A3A3Z889"/>
<keyword evidence="4" id="KW-1185">Reference proteome</keyword>
<name>A0A3A3Z889_9ACTN</name>
<feature type="domain" description="Bacterial Ig-like" evidence="2">
    <location>
        <begin position="41"/>
        <end position="124"/>
    </location>
</feature>
<dbReference type="Proteomes" id="UP000265614">
    <property type="component" value="Unassembled WGS sequence"/>
</dbReference>
<feature type="signal peptide" evidence="1">
    <location>
        <begin position="1"/>
        <end position="29"/>
    </location>
</feature>
<organism evidence="3 4">
    <name type="scientific">Vallicoccus soli</name>
    <dbReference type="NCBI Taxonomy" id="2339232"/>
    <lineage>
        <taxon>Bacteria</taxon>
        <taxon>Bacillati</taxon>
        <taxon>Actinomycetota</taxon>
        <taxon>Actinomycetes</taxon>
        <taxon>Motilibacterales</taxon>
        <taxon>Vallicoccaceae</taxon>
        <taxon>Vallicoccus</taxon>
    </lineage>
</organism>
<dbReference type="InterPro" id="IPR032109">
    <property type="entry name" value="Big_3_5"/>
</dbReference>
<gene>
    <name evidence="3" type="ORF">D5H78_07495</name>
</gene>
<protein>
    <recommendedName>
        <fullName evidence="2">Bacterial Ig-like domain-containing protein</fullName>
    </recommendedName>
</protein>
<evidence type="ECO:0000313" key="4">
    <source>
        <dbReference type="Proteomes" id="UP000265614"/>
    </source>
</evidence>
<evidence type="ECO:0000259" key="2">
    <source>
        <dbReference type="Pfam" id="PF16640"/>
    </source>
</evidence>
<dbReference type="EMBL" id="QZEZ01000002">
    <property type="protein sequence ID" value="RJK97057.1"/>
    <property type="molecule type" value="Genomic_DNA"/>
</dbReference>
<keyword evidence="1" id="KW-0732">Signal</keyword>
<comment type="caution">
    <text evidence="3">The sequence shown here is derived from an EMBL/GenBank/DDBJ whole genome shotgun (WGS) entry which is preliminary data.</text>
</comment>
<evidence type="ECO:0000313" key="3">
    <source>
        <dbReference type="EMBL" id="RJK97057.1"/>
    </source>
</evidence>
<feature type="chain" id="PRO_5017234474" description="Bacterial Ig-like domain-containing protein" evidence="1">
    <location>
        <begin position="30"/>
        <end position="565"/>
    </location>
</feature>
<reference evidence="3 4" key="1">
    <citation type="submission" date="2018-09" db="EMBL/GenBank/DDBJ databases">
        <title>YIM 75000 draft genome.</title>
        <authorList>
            <person name="Tang S."/>
            <person name="Feng Y."/>
        </authorList>
    </citation>
    <scope>NUCLEOTIDE SEQUENCE [LARGE SCALE GENOMIC DNA]</scope>
    <source>
        <strain evidence="3 4">YIM 75000</strain>
    </source>
</reference>
<dbReference type="Pfam" id="PF16640">
    <property type="entry name" value="Big_3_5"/>
    <property type="match status" value="1"/>
</dbReference>
<dbReference type="GO" id="GO:0005975">
    <property type="term" value="P:carbohydrate metabolic process"/>
    <property type="evidence" value="ECO:0007669"/>
    <property type="project" value="UniProtKB-ARBA"/>
</dbReference>
<proteinExistence type="predicted"/>
<dbReference type="RefSeq" id="WP_119949774.1">
    <property type="nucleotide sequence ID" value="NZ_QZEZ01000002.1"/>
</dbReference>
<sequence length="565" mass="58320">MPRRVVRTVLLLALLALVTAGVAAPPAVAVEPVPTRVTAVATPTTVQEGGEVRVTATVTTEAGEAVTSGRVWFLVGDDALSCHGELRPVDGSGRATASVSMVTFEDRKVHVRFEGTETYQPSGADVPIRMLPVLLPTQLTLDVQPDLWFGTAVLVGDADGGRHWSCGYYDDVHNGGVRFYEGGVLLGEGVSDDWLDDPALVGAILAPGRHQVRAEVPPSDSYMGRDMGPGWGPSSATSTITVTAEGATASRELVLNPSFERDLVGWRTTGASMAQVRHAGARDGEQVARVARTAGAAYGFAGSAPTVVATNGGATYVASARVAAAAASSAGARLGLMLTERAPGGAVLRETRRDVALTTGWRRVAVAAVASRGGSSLSLRLEQSGAVAGHAFLVDAVSLREASRKPGIPGTLTTYSAGTDWTPLTAEAKRASRRTTGEPLELAALSAYLDGRGARAGRQVLRGVVYRDAGGEPGTLVGTTNPVAVGAGAPAGWRALRFDVPVELPAGAYWFGLLSGGTGGVARYLAQDSPGALRTGGDRWSDGPTRLFGPSRTDAKDMLLHGVGG</sequence>
<dbReference type="Gene3D" id="2.60.120.260">
    <property type="entry name" value="Galactose-binding domain-like"/>
    <property type="match status" value="1"/>
</dbReference>
<dbReference type="InterPro" id="IPR013783">
    <property type="entry name" value="Ig-like_fold"/>
</dbReference>
<dbReference type="OrthoDB" id="9809583at2"/>
<dbReference type="Gene3D" id="2.60.40.10">
    <property type="entry name" value="Immunoglobulins"/>
    <property type="match status" value="1"/>
</dbReference>